<dbReference type="PIRSF" id="PIRSF036361">
    <property type="entry name" value="YunD"/>
    <property type="match status" value="1"/>
</dbReference>
<sequence length="467" mass="52974">MTIEKLRIIHTNDLHSQLEKWPAVTALINKLREEAHLNQEEVLLFDIGDHCDRVHPMTEALLGKGNVQLLNEMNYDAVTIGNNEGITFSKQDLDDLYELAEFKIILSNLKNIDDKRPSWATAYQIYTLDSGLKVGVTGVTIPFKLFYETLGWKVTDPFSALEETVNFLRSEVDFLVCLSHLGLSEDEKMAREFPSIDLILGAHTHHVLESGKKVNQTWINQSGRSGTYVGDVTINFEETETGSFTVEVDQVQSLKVNEKIRDAVSEASLEKLMTEGKQLLNKEVTVLSSELTVNWYEPSAFASLLSETLRQWCNADIAMVNAGVILRSLEKGPVTLGDLHEICPHPINPATVMISGERLLETIRQSQQDEMVHFPLKGYGFRGKVLGQMIFDNIEVVGKQRYVNERNVLINGELLEKSRLYKLATLDMFTFGHLYPTISSIREKEYFMPEFLRDLLAWKLNQGHSPK</sequence>
<dbReference type="InterPro" id="IPR011240">
    <property type="entry name" value="Pesterase_YunD"/>
</dbReference>
<proteinExistence type="inferred from homology"/>
<dbReference type="GO" id="GO:0008768">
    <property type="term" value="F:UDP-sugar diphosphatase activity"/>
    <property type="evidence" value="ECO:0007669"/>
    <property type="project" value="TreeGrafter"/>
</dbReference>
<dbReference type="Gene3D" id="3.90.780.10">
    <property type="entry name" value="5'-Nucleotidase, C-terminal domain"/>
    <property type="match status" value="1"/>
</dbReference>
<dbReference type="InterPro" id="IPR006179">
    <property type="entry name" value="5_nucleotidase/apyrase"/>
</dbReference>
<accession>A0A323TU14</accession>
<dbReference type="EMBL" id="PDOD01000003">
    <property type="protein sequence ID" value="PYZ92905.1"/>
    <property type="molecule type" value="Genomic_DNA"/>
</dbReference>
<keyword evidence="1" id="KW-0732">Signal</keyword>
<evidence type="ECO:0000313" key="6">
    <source>
        <dbReference type="Proteomes" id="UP000248214"/>
    </source>
</evidence>
<dbReference type="SUPFAM" id="SSF56300">
    <property type="entry name" value="Metallo-dependent phosphatases"/>
    <property type="match status" value="1"/>
</dbReference>
<comment type="similarity">
    <text evidence="2">Belongs to the 5'-nucleotidase family.</text>
</comment>
<dbReference type="GO" id="GO:0009166">
    <property type="term" value="P:nucleotide catabolic process"/>
    <property type="evidence" value="ECO:0007669"/>
    <property type="project" value="InterPro"/>
</dbReference>
<dbReference type="InterPro" id="IPR006146">
    <property type="entry name" value="5'-Nucleotdase_CS"/>
</dbReference>
<comment type="caution">
    <text evidence="5">The sequence shown here is derived from an EMBL/GenBank/DDBJ whole genome shotgun (WGS) entry which is preliminary data.</text>
</comment>
<dbReference type="Pfam" id="PF00149">
    <property type="entry name" value="Metallophos"/>
    <property type="match status" value="1"/>
</dbReference>
<protein>
    <submittedName>
        <fullName evidence="5">Metallophosphoesterase</fullName>
    </submittedName>
</protein>
<dbReference type="PANTHER" id="PTHR11575:SF23">
    <property type="entry name" value="5-NUCLEOTIDASE FAMILY PROTEIN"/>
    <property type="match status" value="1"/>
</dbReference>
<dbReference type="InterPro" id="IPR036907">
    <property type="entry name" value="5'-Nucleotdase_C_sf"/>
</dbReference>
<dbReference type="GO" id="GO:0046872">
    <property type="term" value="F:metal ion binding"/>
    <property type="evidence" value="ECO:0007669"/>
    <property type="project" value="InterPro"/>
</dbReference>
<dbReference type="PROSITE" id="PS00785">
    <property type="entry name" value="5_NUCLEOTIDASE_1"/>
    <property type="match status" value="1"/>
</dbReference>
<dbReference type="SUPFAM" id="SSF55816">
    <property type="entry name" value="5'-nucleotidase (syn. UDP-sugar hydrolase), C-terminal domain"/>
    <property type="match status" value="1"/>
</dbReference>
<name>A0A323TU14_9BACI</name>
<gene>
    <name evidence="5" type="ORF">CR194_14785</name>
</gene>
<evidence type="ECO:0000313" key="5">
    <source>
        <dbReference type="EMBL" id="PYZ92905.1"/>
    </source>
</evidence>
<dbReference type="GO" id="GO:0000166">
    <property type="term" value="F:nucleotide binding"/>
    <property type="evidence" value="ECO:0007669"/>
    <property type="project" value="UniProtKB-KW"/>
</dbReference>
<dbReference type="GO" id="GO:0030288">
    <property type="term" value="C:outer membrane-bounded periplasmic space"/>
    <property type="evidence" value="ECO:0007669"/>
    <property type="project" value="TreeGrafter"/>
</dbReference>
<dbReference type="GO" id="GO:0008253">
    <property type="term" value="F:5'-nucleotidase activity"/>
    <property type="evidence" value="ECO:0007669"/>
    <property type="project" value="TreeGrafter"/>
</dbReference>
<dbReference type="InterPro" id="IPR004843">
    <property type="entry name" value="Calcineurin-like_PHP"/>
</dbReference>
<feature type="domain" description="5'-Nucleotidase C-terminal" evidence="4">
    <location>
        <begin position="291"/>
        <end position="428"/>
    </location>
</feature>
<dbReference type="Gene3D" id="3.60.21.10">
    <property type="match status" value="1"/>
</dbReference>
<keyword evidence="2" id="KW-0378">Hydrolase</keyword>
<dbReference type="Pfam" id="PF02872">
    <property type="entry name" value="5_nucleotid_C"/>
    <property type="match status" value="1"/>
</dbReference>
<dbReference type="Proteomes" id="UP000248214">
    <property type="component" value="Unassembled WGS sequence"/>
</dbReference>
<dbReference type="PANTHER" id="PTHR11575">
    <property type="entry name" value="5'-NUCLEOTIDASE-RELATED"/>
    <property type="match status" value="1"/>
</dbReference>
<dbReference type="InterPro" id="IPR008334">
    <property type="entry name" value="5'-Nucleotdase_C"/>
</dbReference>
<evidence type="ECO:0000256" key="2">
    <source>
        <dbReference type="RuleBase" id="RU362119"/>
    </source>
</evidence>
<evidence type="ECO:0000259" key="3">
    <source>
        <dbReference type="Pfam" id="PF00149"/>
    </source>
</evidence>
<reference evidence="5 6" key="1">
    <citation type="submission" date="2017-10" db="EMBL/GenBank/DDBJ databases">
        <title>Bacillus sp. nov., a halophilic bacterium isolated from a Keqin Lake.</title>
        <authorList>
            <person name="Wang H."/>
        </authorList>
    </citation>
    <scope>NUCLEOTIDE SEQUENCE [LARGE SCALE GENOMIC DNA]</scope>
    <source>
        <strain evidence="5 6">KQ-12</strain>
    </source>
</reference>
<keyword evidence="2" id="KW-0547">Nucleotide-binding</keyword>
<dbReference type="RefSeq" id="WP_110610453.1">
    <property type="nucleotide sequence ID" value="NZ_PDOD01000003.1"/>
</dbReference>
<dbReference type="AlphaFoldDB" id="A0A323TU14"/>
<evidence type="ECO:0000256" key="1">
    <source>
        <dbReference type="ARBA" id="ARBA00022729"/>
    </source>
</evidence>
<organism evidence="5 6">
    <name type="scientific">Salipaludibacillus keqinensis</name>
    <dbReference type="NCBI Taxonomy" id="2045207"/>
    <lineage>
        <taxon>Bacteria</taxon>
        <taxon>Bacillati</taxon>
        <taxon>Bacillota</taxon>
        <taxon>Bacilli</taxon>
        <taxon>Bacillales</taxon>
        <taxon>Bacillaceae</taxon>
    </lineage>
</organism>
<evidence type="ECO:0000259" key="4">
    <source>
        <dbReference type="Pfam" id="PF02872"/>
    </source>
</evidence>
<dbReference type="CDD" id="cd00845">
    <property type="entry name" value="MPP_UshA_N_like"/>
    <property type="match status" value="1"/>
</dbReference>
<keyword evidence="6" id="KW-1185">Reference proteome</keyword>
<feature type="domain" description="Calcineurin-like phosphoesterase" evidence="3">
    <location>
        <begin position="6"/>
        <end position="206"/>
    </location>
</feature>
<dbReference type="InterPro" id="IPR029052">
    <property type="entry name" value="Metallo-depent_PP-like"/>
</dbReference>
<dbReference type="OrthoDB" id="9793179at2"/>
<dbReference type="PRINTS" id="PR01607">
    <property type="entry name" value="APYRASEFAMLY"/>
</dbReference>